<accession>A0A2J6Q011</accession>
<feature type="non-terminal residue" evidence="3">
    <location>
        <position position="344"/>
    </location>
</feature>
<name>A0A2J6Q011_9HELO</name>
<feature type="transmembrane region" description="Helical" evidence="2">
    <location>
        <begin position="110"/>
        <end position="135"/>
    </location>
</feature>
<feature type="region of interest" description="Disordered" evidence="1">
    <location>
        <begin position="314"/>
        <end position="344"/>
    </location>
</feature>
<dbReference type="Proteomes" id="UP000235672">
    <property type="component" value="Unassembled WGS sequence"/>
</dbReference>
<proteinExistence type="predicted"/>
<dbReference type="OrthoDB" id="10655835at2759"/>
<feature type="region of interest" description="Disordered" evidence="1">
    <location>
        <begin position="1"/>
        <end position="57"/>
    </location>
</feature>
<evidence type="ECO:0008006" key="5">
    <source>
        <dbReference type="Google" id="ProtNLM"/>
    </source>
</evidence>
<keyword evidence="4" id="KW-1185">Reference proteome</keyword>
<feature type="compositionally biased region" description="Polar residues" evidence="1">
    <location>
        <begin position="45"/>
        <end position="57"/>
    </location>
</feature>
<reference evidence="3 4" key="1">
    <citation type="submission" date="2016-05" db="EMBL/GenBank/DDBJ databases">
        <title>A degradative enzymes factory behind the ericoid mycorrhizal symbiosis.</title>
        <authorList>
            <consortium name="DOE Joint Genome Institute"/>
            <person name="Martino E."/>
            <person name="Morin E."/>
            <person name="Grelet G."/>
            <person name="Kuo A."/>
            <person name="Kohler A."/>
            <person name="Daghino S."/>
            <person name="Barry K."/>
            <person name="Choi C."/>
            <person name="Cichocki N."/>
            <person name="Clum A."/>
            <person name="Copeland A."/>
            <person name="Hainaut M."/>
            <person name="Haridas S."/>
            <person name="Labutti K."/>
            <person name="Lindquist E."/>
            <person name="Lipzen A."/>
            <person name="Khouja H.-R."/>
            <person name="Murat C."/>
            <person name="Ohm R."/>
            <person name="Olson A."/>
            <person name="Spatafora J."/>
            <person name="Veneault-Fourrey C."/>
            <person name="Henrissat B."/>
            <person name="Grigoriev I."/>
            <person name="Martin F."/>
            <person name="Perotto S."/>
        </authorList>
    </citation>
    <scope>NUCLEOTIDE SEQUENCE [LARGE SCALE GENOMIC DNA]</scope>
    <source>
        <strain evidence="3 4">UAMH 7357</strain>
    </source>
</reference>
<keyword evidence="2" id="KW-1133">Transmembrane helix</keyword>
<evidence type="ECO:0000313" key="4">
    <source>
        <dbReference type="Proteomes" id="UP000235672"/>
    </source>
</evidence>
<keyword evidence="2" id="KW-0812">Transmembrane</keyword>
<dbReference type="EMBL" id="KZ613488">
    <property type="protein sequence ID" value="PMD19637.1"/>
    <property type="molecule type" value="Genomic_DNA"/>
</dbReference>
<gene>
    <name evidence="3" type="ORF">NA56DRAFT_646964</name>
</gene>
<evidence type="ECO:0000256" key="2">
    <source>
        <dbReference type="SAM" id="Phobius"/>
    </source>
</evidence>
<dbReference type="STRING" id="1745343.A0A2J6Q011"/>
<organism evidence="3 4">
    <name type="scientific">Hyaloscypha hepaticicola</name>
    <dbReference type="NCBI Taxonomy" id="2082293"/>
    <lineage>
        <taxon>Eukaryota</taxon>
        <taxon>Fungi</taxon>
        <taxon>Dikarya</taxon>
        <taxon>Ascomycota</taxon>
        <taxon>Pezizomycotina</taxon>
        <taxon>Leotiomycetes</taxon>
        <taxon>Helotiales</taxon>
        <taxon>Hyaloscyphaceae</taxon>
        <taxon>Hyaloscypha</taxon>
    </lineage>
</organism>
<evidence type="ECO:0000313" key="3">
    <source>
        <dbReference type="EMBL" id="PMD19637.1"/>
    </source>
</evidence>
<feature type="transmembrane region" description="Helical" evidence="2">
    <location>
        <begin position="283"/>
        <end position="307"/>
    </location>
</feature>
<dbReference type="AlphaFoldDB" id="A0A2J6Q011"/>
<feature type="compositionally biased region" description="Polar residues" evidence="1">
    <location>
        <begin position="13"/>
        <end position="26"/>
    </location>
</feature>
<feature type="compositionally biased region" description="Basic and acidic residues" evidence="1">
    <location>
        <begin position="1"/>
        <end position="12"/>
    </location>
</feature>
<keyword evidence="2" id="KW-0472">Membrane</keyword>
<evidence type="ECO:0000256" key="1">
    <source>
        <dbReference type="SAM" id="MobiDB-lite"/>
    </source>
</evidence>
<protein>
    <recommendedName>
        <fullName evidence="5">Transmembrane protein</fullName>
    </recommendedName>
</protein>
<sequence>MATSSHAEEHSKTQSNSDRSENNSQEPARAIVGARKPLVSEGGAANSSTSDNGRVISNQPVPVLPEDLCKAIHDQLKSMETLSELSKHQLIELSRIAKYVEISSTSKVEFIWSSVLQLAGLLFVVVFGVFAALAYNAADVANKQSFEANQLSLLSFCMSNPVSQISSFRLCMLANLAESIKDAAGGICFAVAQDGLGALNSLATAILGPSAIPTTVFSASTPPPTSTSTVASFSVSNSSVTSVPVPTQTSTGNTIILTGSPTSTSTATAVPAPTSSRHLSTPAIVGVVVGGLLLGASFCVSLCTWFVKFPRSRSSRLRGSPSRDLDGSGEYSYSRARGKSPGLI</sequence>